<comment type="cofactor">
    <cofactor evidence="1">
        <name>NAD(+)</name>
        <dbReference type="ChEBI" id="CHEBI:57540"/>
    </cofactor>
</comment>
<evidence type="ECO:0000256" key="5">
    <source>
        <dbReference type="ARBA" id="ARBA00012290"/>
    </source>
</evidence>
<dbReference type="InterPro" id="IPR036291">
    <property type="entry name" value="NAD(P)-bd_dom_sf"/>
</dbReference>
<evidence type="ECO:0000256" key="7">
    <source>
        <dbReference type="ARBA" id="ARBA00022692"/>
    </source>
</evidence>
<dbReference type="EC" id="4.1.1.35" evidence="5"/>
<keyword evidence="9" id="KW-0735">Signal-anchor</keyword>
<dbReference type="AlphaFoldDB" id="A0AAW1D3J8"/>
<keyword evidence="14" id="KW-0325">Glycoprotein</keyword>
<proteinExistence type="inferred from homology"/>
<gene>
    <name evidence="21" type="ORF">O3M35_009376</name>
</gene>
<keyword evidence="13 19" id="KW-0472">Membrane</keyword>
<evidence type="ECO:0000313" key="22">
    <source>
        <dbReference type="Proteomes" id="UP001461498"/>
    </source>
</evidence>
<evidence type="ECO:0000256" key="13">
    <source>
        <dbReference type="ARBA" id="ARBA00023136"/>
    </source>
</evidence>
<feature type="coiled-coil region" evidence="18">
    <location>
        <begin position="55"/>
        <end position="82"/>
    </location>
</feature>
<evidence type="ECO:0000256" key="6">
    <source>
        <dbReference type="ARBA" id="ARBA00018816"/>
    </source>
</evidence>
<dbReference type="Proteomes" id="UP001461498">
    <property type="component" value="Unassembled WGS sequence"/>
</dbReference>
<evidence type="ECO:0000256" key="18">
    <source>
        <dbReference type="SAM" id="Coils"/>
    </source>
</evidence>
<keyword evidence="7 19" id="KW-0812">Transmembrane</keyword>
<dbReference type="InterPro" id="IPR016040">
    <property type="entry name" value="NAD(P)-bd_dom"/>
</dbReference>
<keyword evidence="12" id="KW-0333">Golgi apparatus</keyword>
<evidence type="ECO:0000256" key="1">
    <source>
        <dbReference type="ARBA" id="ARBA00001911"/>
    </source>
</evidence>
<evidence type="ECO:0000256" key="3">
    <source>
        <dbReference type="ARBA" id="ARBA00005100"/>
    </source>
</evidence>
<keyword evidence="11" id="KW-0520">NAD</keyword>
<organism evidence="21 22">
    <name type="scientific">Rhynocoris fuscipes</name>
    <dbReference type="NCBI Taxonomy" id="488301"/>
    <lineage>
        <taxon>Eukaryota</taxon>
        <taxon>Metazoa</taxon>
        <taxon>Ecdysozoa</taxon>
        <taxon>Arthropoda</taxon>
        <taxon>Hexapoda</taxon>
        <taxon>Insecta</taxon>
        <taxon>Pterygota</taxon>
        <taxon>Neoptera</taxon>
        <taxon>Paraneoptera</taxon>
        <taxon>Hemiptera</taxon>
        <taxon>Heteroptera</taxon>
        <taxon>Panheteroptera</taxon>
        <taxon>Cimicomorpha</taxon>
        <taxon>Reduviidae</taxon>
        <taxon>Harpactorinae</taxon>
        <taxon>Harpactorini</taxon>
        <taxon>Rhynocoris</taxon>
    </lineage>
</organism>
<evidence type="ECO:0000256" key="16">
    <source>
        <dbReference type="ARBA" id="ARBA00031585"/>
    </source>
</evidence>
<keyword evidence="15" id="KW-0456">Lyase</keyword>
<keyword evidence="22" id="KW-1185">Reference proteome</keyword>
<accession>A0AAW1D3J8</accession>
<keyword evidence="18" id="KW-0175">Coiled coil</keyword>
<evidence type="ECO:0000256" key="12">
    <source>
        <dbReference type="ARBA" id="ARBA00023034"/>
    </source>
</evidence>
<dbReference type="GO" id="GO:0070403">
    <property type="term" value="F:NAD+ binding"/>
    <property type="evidence" value="ECO:0007669"/>
    <property type="project" value="InterPro"/>
</dbReference>
<evidence type="ECO:0000256" key="17">
    <source>
        <dbReference type="ARBA" id="ARBA00049410"/>
    </source>
</evidence>
<dbReference type="GO" id="GO:0048040">
    <property type="term" value="F:UDP-glucuronate decarboxylase activity"/>
    <property type="evidence" value="ECO:0007669"/>
    <property type="project" value="UniProtKB-EC"/>
</dbReference>
<evidence type="ECO:0000256" key="14">
    <source>
        <dbReference type="ARBA" id="ARBA00023180"/>
    </source>
</evidence>
<evidence type="ECO:0000256" key="8">
    <source>
        <dbReference type="ARBA" id="ARBA00022793"/>
    </source>
</evidence>
<keyword evidence="10 19" id="KW-1133">Transmembrane helix</keyword>
<feature type="domain" description="NAD(P)-binding" evidence="20">
    <location>
        <begin position="102"/>
        <end position="396"/>
    </location>
</feature>
<dbReference type="Gene3D" id="3.90.25.10">
    <property type="entry name" value="UDP-galactose 4-epimerase, domain 1"/>
    <property type="match status" value="1"/>
</dbReference>
<dbReference type="Gene3D" id="3.40.50.720">
    <property type="entry name" value="NAD(P)-binding Rossmann-like Domain"/>
    <property type="match status" value="1"/>
</dbReference>
<dbReference type="PANTHER" id="PTHR43078:SF6">
    <property type="entry name" value="UDP-GLUCURONIC ACID DECARBOXYLASE 1"/>
    <property type="match status" value="1"/>
</dbReference>
<protein>
    <recommendedName>
        <fullName evidence="6">UDP-glucuronic acid decarboxylase 1</fullName>
        <ecNumber evidence="5">4.1.1.35</ecNumber>
    </recommendedName>
    <alternativeName>
        <fullName evidence="16">UDP-glucuronate decarboxylase 1</fullName>
    </alternativeName>
</protein>
<comment type="similarity">
    <text evidence="4">Belongs to the NAD(P)-dependent epimerase/dehydratase family. UDP-glucuronic acid decarboxylase subfamily.</text>
</comment>
<evidence type="ECO:0000313" key="21">
    <source>
        <dbReference type="EMBL" id="KAK9505286.1"/>
    </source>
</evidence>
<evidence type="ECO:0000256" key="11">
    <source>
        <dbReference type="ARBA" id="ARBA00023027"/>
    </source>
</evidence>
<evidence type="ECO:0000256" key="19">
    <source>
        <dbReference type="SAM" id="Phobius"/>
    </source>
</evidence>
<evidence type="ECO:0000256" key="4">
    <source>
        <dbReference type="ARBA" id="ARBA00007505"/>
    </source>
</evidence>
<comment type="caution">
    <text evidence="21">The sequence shown here is derived from an EMBL/GenBank/DDBJ whole genome shotgun (WGS) entry which is preliminary data.</text>
</comment>
<dbReference type="SUPFAM" id="SSF51735">
    <property type="entry name" value="NAD(P)-binding Rossmann-fold domains"/>
    <property type="match status" value="1"/>
</dbReference>
<evidence type="ECO:0000256" key="2">
    <source>
        <dbReference type="ARBA" id="ARBA00004447"/>
    </source>
</evidence>
<name>A0AAW1D3J8_9HEMI</name>
<dbReference type="CDD" id="cd05230">
    <property type="entry name" value="UGD_SDR_e"/>
    <property type="match status" value="1"/>
</dbReference>
<dbReference type="Pfam" id="PF16363">
    <property type="entry name" value="GDP_Man_Dehyd"/>
    <property type="match status" value="1"/>
</dbReference>
<comment type="catalytic activity">
    <reaction evidence="17">
        <text>UDP-alpha-D-glucuronate + H(+) = UDP-alpha-D-xylose + CO2</text>
        <dbReference type="Rhea" id="RHEA:23916"/>
        <dbReference type="ChEBI" id="CHEBI:15378"/>
        <dbReference type="ChEBI" id="CHEBI:16526"/>
        <dbReference type="ChEBI" id="CHEBI:57632"/>
        <dbReference type="ChEBI" id="CHEBI:58052"/>
        <dbReference type="EC" id="4.1.1.35"/>
    </reaction>
    <physiologicalReaction direction="left-to-right" evidence="17">
        <dbReference type="Rhea" id="RHEA:23917"/>
    </physiologicalReaction>
</comment>
<comment type="subcellular location">
    <subcellularLocation>
        <location evidence="2">Golgi apparatus</location>
        <location evidence="2">Golgi stack membrane</location>
        <topology evidence="2">Single-pass type II membrane protein</topology>
    </subcellularLocation>
</comment>
<evidence type="ECO:0000256" key="10">
    <source>
        <dbReference type="ARBA" id="ARBA00022989"/>
    </source>
</evidence>
<dbReference type="InterPro" id="IPR044516">
    <property type="entry name" value="UXS-like"/>
</dbReference>
<reference evidence="21 22" key="1">
    <citation type="submission" date="2022-12" db="EMBL/GenBank/DDBJ databases">
        <title>Chromosome-level genome assembly of true bugs.</title>
        <authorList>
            <person name="Ma L."/>
            <person name="Li H."/>
        </authorList>
    </citation>
    <scope>NUCLEOTIDE SEQUENCE [LARGE SCALE GENOMIC DNA]</scope>
    <source>
        <strain evidence="21">Lab_2022b</strain>
    </source>
</reference>
<evidence type="ECO:0000259" key="20">
    <source>
        <dbReference type="Pfam" id="PF16363"/>
    </source>
</evidence>
<comment type="pathway">
    <text evidence="3">Nucleotide-sugar biosynthesis; UDP-alpha-D-xylose biosynthesis; UDP-alpha-D-xylose from UDP-alpha-D-glucuronate: step 1/1.</text>
</comment>
<feature type="transmembrane region" description="Helical" evidence="19">
    <location>
        <begin position="12"/>
        <end position="30"/>
    </location>
</feature>
<keyword evidence="8" id="KW-0210">Decarboxylase</keyword>
<dbReference type="GO" id="GO:0042732">
    <property type="term" value="P:D-xylose metabolic process"/>
    <property type="evidence" value="ECO:0007669"/>
    <property type="project" value="InterPro"/>
</dbReference>
<evidence type="ECO:0000256" key="9">
    <source>
        <dbReference type="ARBA" id="ARBA00022968"/>
    </source>
</evidence>
<dbReference type="PANTHER" id="PTHR43078">
    <property type="entry name" value="UDP-GLUCURONIC ACID DECARBOXYLASE-RELATED"/>
    <property type="match status" value="1"/>
</dbReference>
<evidence type="ECO:0000256" key="15">
    <source>
        <dbReference type="ARBA" id="ARBA00023239"/>
    </source>
</evidence>
<sequence length="423" mass="47991">MIIWRRTTLRVVLYIFIFLSGVLLCPTLFFEADKTETKIEHQTEGFKEMMVPVINNSLRKELDEANERIKALEMKLMSLESRVPKPFPNVKFLNYRTKKRILVTGGAGFVGSHLVDRLMLKGHEVIVVDNFFTGSKKNIEHWSGHENFELIHQDIVNPLFIEVDEIYHLASPASPPHYMFNPVKTVKTNTIGTINMLGLAKRVGAKILIASTSEVYGDPEVHPQPETYWGHVNPIGPRACYDEGKRVAETLSYAYAKHDKVSVRVARIFNTYGPRMHVDDGRVVSNFISQALRNKTITVYGHGNQTRSFQYVSDLIDGLIALMASNYSLPVNLGNPIEYSITEFAVIIRNLVGNNNTIGSTEAVEDDPQRRKPDISRAKKYLNWEPKVSLKQGLEHTVSYFRQELQRTAAGPSRHRSLKGNIP</sequence>
<dbReference type="FunFam" id="3.40.50.720:FF:000065">
    <property type="entry name" value="UDP-glucuronic acid decarboxylase 1"/>
    <property type="match status" value="1"/>
</dbReference>
<dbReference type="EMBL" id="JAPXFL010000006">
    <property type="protein sequence ID" value="KAK9505286.1"/>
    <property type="molecule type" value="Genomic_DNA"/>
</dbReference>
<dbReference type="GO" id="GO:0032580">
    <property type="term" value="C:Golgi cisterna membrane"/>
    <property type="evidence" value="ECO:0007669"/>
    <property type="project" value="UniProtKB-SubCell"/>
</dbReference>